<feature type="region of interest" description="Disordered" evidence="1">
    <location>
        <begin position="1"/>
        <end position="20"/>
    </location>
</feature>
<name>A0A816I505_BRANA</name>
<dbReference type="AlphaFoldDB" id="A0A816I505"/>
<feature type="compositionally biased region" description="Polar residues" evidence="1">
    <location>
        <begin position="1"/>
        <end position="13"/>
    </location>
</feature>
<sequence>SLGQGLFQSSRIESYQERRDCSVPRLRRNPRICRCHSTCAYCRSPTTQRRSRHCRTGPPWLTTTAKATQILRRQDRRLKLRQGRPQPALPNMLLFLGTRRHLILNAM</sequence>
<evidence type="ECO:0000313" key="2">
    <source>
        <dbReference type="EMBL" id="CAF1700458.1"/>
    </source>
</evidence>
<evidence type="ECO:0000256" key="1">
    <source>
        <dbReference type="SAM" id="MobiDB-lite"/>
    </source>
</evidence>
<protein>
    <submittedName>
        <fullName evidence="2">(rape) hypothetical protein</fullName>
    </submittedName>
</protein>
<dbReference type="EMBL" id="HG994367">
    <property type="protein sequence ID" value="CAF1700458.1"/>
    <property type="molecule type" value="Genomic_DNA"/>
</dbReference>
<gene>
    <name evidence="2" type="ORF">DARMORV10_C03P24840.1</name>
</gene>
<dbReference type="Proteomes" id="UP001295469">
    <property type="component" value="Chromosome C03"/>
</dbReference>
<feature type="non-terminal residue" evidence="2">
    <location>
        <position position="1"/>
    </location>
</feature>
<accession>A0A816I505</accession>
<organism evidence="2">
    <name type="scientific">Brassica napus</name>
    <name type="common">Rape</name>
    <dbReference type="NCBI Taxonomy" id="3708"/>
    <lineage>
        <taxon>Eukaryota</taxon>
        <taxon>Viridiplantae</taxon>
        <taxon>Streptophyta</taxon>
        <taxon>Embryophyta</taxon>
        <taxon>Tracheophyta</taxon>
        <taxon>Spermatophyta</taxon>
        <taxon>Magnoliopsida</taxon>
        <taxon>eudicotyledons</taxon>
        <taxon>Gunneridae</taxon>
        <taxon>Pentapetalae</taxon>
        <taxon>rosids</taxon>
        <taxon>malvids</taxon>
        <taxon>Brassicales</taxon>
        <taxon>Brassicaceae</taxon>
        <taxon>Brassiceae</taxon>
        <taxon>Brassica</taxon>
    </lineage>
</organism>
<reference evidence="2" key="1">
    <citation type="submission" date="2021-01" db="EMBL/GenBank/DDBJ databases">
        <authorList>
            <consortium name="Genoscope - CEA"/>
            <person name="William W."/>
        </authorList>
    </citation>
    <scope>NUCLEOTIDE SEQUENCE</scope>
</reference>
<proteinExistence type="predicted"/>